<dbReference type="EMBL" id="QBKQ01000002">
    <property type="protein sequence ID" value="PTX43572.1"/>
    <property type="molecule type" value="Genomic_DNA"/>
</dbReference>
<evidence type="ECO:0000256" key="1">
    <source>
        <dbReference type="ARBA" id="ARBA00001070"/>
    </source>
</evidence>
<dbReference type="SUPFAM" id="SSF50993">
    <property type="entry name" value="Peptidase/esterase 'gauge' domain"/>
    <property type="match status" value="1"/>
</dbReference>
<keyword evidence="10" id="KW-1185">Reference proteome</keyword>
<keyword evidence="3" id="KW-0645">Protease</keyword>
<evidence type="ECO:0000259" key="7">
    <source>
        <dbReference type="Pfam" id="PF00326"/>
    </source>
</evidence>
<accession>A0A2T6AIE7</accession>
<dbReference type="PANTHER" id="PTHR42881">
    <property type="entry name" value="PROLYL ENDOPEPTIDASE"/>
    <property type="match status" value="1"/>
</dbReference>
<evidence type="ECO:0000313" key="10">
    <source>
        <dbReference type="Proteomes" id="UP000244174"/>
    </source>
</evidence>
<feature type="domain" description="Peptidase S9A N-terminal" evidence="8">
    <location>
        <begin position="32"/>
        <end position="423"/>
    </location>
</feature>
<dbReference type="Pfam" id="PF02897">
    <property type="entry name" value="Peptidase_S9_N"/>
    <property type="match status" value="1"/>
</dbReference>
<evidence type="ECO:0000259" key="8">
    <source>
        <dbReference type="Pfam" id="PF02897"/>
    </source>
</evidence>
<dbReference type="GO" id="GO:0004252">
    <property type="term" value="F:serine-type endopeptidase activity"/>
    <property type="evidence" value="ECO:0007669"/>
    <property type="project" value="UniProtKB-EC"/>
</dbReference>
<protein>
    <recommendedName>
        <fullName evidence="2">prolyl oligopeptidase</fullName>
        <ecNumber evidence="2">3.4.21.26</ecNumber>
    </recommendedName>
</protein>
<feature type="domain" description="Peptidase S9 prolyl oligopeptidase catalytic" evidence="7">
    <location>
        <begin position="514"/>
        <end position="718"/>
    </location>
</feature>
<dbReference type="AlphaFoldDB" id="A0A2T6AIE7"/>
<evidence type="ECO:0000313" key="9">
    <source>
        <dbReference type="EMBL" id="PTX43572.1"/>
    </source>
</evidence>
<dbReference type="GO" id="GO:0006508">
    <property type="term" value="P:proteolysis"/>
    <property type="evidence" value="ECO:0007669"/>
    <property type="project" value="UniProtKB-KW"/>
</dbReference>
<keyword evidence="6" id="KW-0732">Signal</keyword>
<organism evidence="9 10">
    <name type="scientific">Christiangramia gaetbulicola</name>
    <dbReference type="NCBI Taxonomy" id="703340"/>
    <lineage>
        <taxon>Bacteria</taxon>
        <taxon>Pseudomonadati</taxon>
        <taxon>Bacteroidota</taxon>
        <taxon>Flavobacteriia</taxon>
        <taxon>Flavobacteriales</taxon>
        <taxon>Flavobacteriaceae</taxon>
        <taxon>Christiangramia</taxon>
    </lineage>
</organism>
<dbReference type="PRINTS" id="PR00862">
    <property type="entry name" value="PROLIGOPTASE"/>
</dbReference>
<feature type="chain" id="PRO_5015425224" description="prolyl oligopeptidase" evidence="6">
    <location>
        <begin position="23"/>
        <end position="727"/>
    </location>
</feature>
<comment type="caution">
    <text evidence="9">The sequence shown here is derived from an EMBL/GenBank/DDBJ whole genome shotgun (WGS) entry which is preliminary data.</text>
</comment>
<dbReference type="OrthoDB" id="9801421at2"/>
<dbReference type="Proteomes" id="UP000244174">
    <property type="component" value="Unassembled WGS sequence"/>
</dbReference>
<dbReference type="GO" id="GO:0070012">
    <property type="term" value="F:oligopeptidase activity"/>
    <property type="evidence" value="ECO:0007669"/>
    <property type="project" value="TreeGrafter"/>
</dbReference>
<dbReference type="InterPro" id="IPR001375">
    <property type="entry name" value="Peptidase_S9_cat"/>
</dbReference>
<name>A0A2T6AIE7_9FLAO</name>
<evidence type="ECO:0000256" key="4">
    <source>
        <dbReference type="ARBA" id="ARBA00022801"/>
    </source>
</evidence>
<dbReference type="RefSeq" id="WP_108171989.1">
    <property type="nucleotide sequence ID" value="NZ_QBKQ01000002.1"/>
</dbReference>
<dbReference type="InterPro" id="IPR029058">
    <property type="entry name" value="AB_hydrolase_fold"/>
</dbReference>
<comment type="catalytic activity">
    <reaction evidence="1">
        <text>Hydrolysis of Pro-|-Xaa &gt;&gt; Ala-|-Xaa in oligopeptides.</text>
        <dbReference type="EC" id="3.4.21.26"/>
    </reaction>
</comment>
<dbReference type="Gene3D" id="2.130.10.120">
    <property type="entry name" value="Prolyl oligopeptidase, N-terminal domain"/>
    <property type="match status" value="1"/>
</dbReference>
<proteinExistence type="predicted"/>
<sequence length="727" mass="83158">MKKVIKSFICWLIFLLLYTACAQGRKNVLEYPKIQKEPKTEEYHGKKLIDEYSNLNKLEDNKVQDWFKAQDSLTEFYFSTNEIMKKYLERFKKFQNNIESPVSMIRISENGNYFYLKYDDSLKFDKLYYREKLAAKEKELFDPSRFSSDFQTITYLNPSFDGKKIAIGFNENSNFSSTIFIYDLETNEILIDKITNINPDFGGIEWLPDSSGFIYLYFPEVDYSEAGYKKNSFSVIHKLGDNPDNRTPIFQSNSEIQISEDLYPKVKIGSSLDKYVIGYIASSDDYYSSYIAEISEVLQGKPNWKPFFQKEHSVYYDQGEIRGKDFFFRKGNLKGNLIGKVNIVNPDFNNPIILAVGSEDNPITKFEVTKDNLYFSRSLYGTRVSLYKLNSSNQLTQLYPPFDPGYISFFGESVKHNNIGVSIDGWTSDQTRYLIREDGNFSLEEIMTLSDYPEFEDIISEVIMVPSHDGIEVPLSLVYKRGLERNSSNAVFIYVYGAYGESMSPFFSPIFLDWATKGGILAFPHVRGGGEKGKKWHEQGMKNLKYNSWKDLIASTEALINLNLTKAGLISLYTSSAGGITAGMAVNERPDLYSSFIAEVPRLNPLGLESSNTASSTSYLEYGTVQDSTEFSGLLKMDPYLNIRSNIAYPAVLILPSYQDDRIPLWDNGKYVAKLQSGKSPNPVLLDIDYQNGHETFGNYNETVQLYSKIFSFARSNLDYEPLTKSP</sequence>
<keyword evidence="4" id="KW-0378">Hydrolase</keyword>
<evidence type="ECO:0000256" key="2">
    <source>
        <dbReference type="ARBA" id="ARBA00011897"/>
    </source>
</evidence>
<dbReference type="Pfam" id="PF00326">
    <property type="entry name" value="Peptidase_S9"/>
    <property type="match status" value="1"/>
</dbReference>
<dbReference type="InterPro" id="IPR023302">
    <property type="entry name" value="Pept_S9A_N"/>
</dbReference>
<dbReference type="GO" id="GO:0005829">
    <property type="term" value="C:cytosol"/>
    <property type="evidence" value="ECO:0007669"/>
    <property type="project" value="TreeGrafter"/>
</dbReference>
<evidence type="ECO:0000256" key="6">
    <source>
        <dbReference type="SAM" id="SignalP"/>
    </source>
</evidence>
<dbReference type="InterPro" id="IPR051167">
    <property type="entry name" value="Prolyl_oligopep/macrocyclase"/>
</dbReference>
<feature type="signal peptide" evidence="6">
    <location>
        <begin position="1"/>
        <end position="22"/>
    </location>
</feature>
<dbReference type="Gene3D" id="3.40.50.1820">
    <property type="entry name" value="alpha/beta hydrolase"/>
    <property type="match status" value="1"/>
</dbReference>
<evidence type="ECO:0000256" key="5">
    <source>
        <dbReference type="ARBA" id="ARBA00022825"/>
    </source>
</evidence>
<keyword evidence="5" id="KW-0720">Serine protease</keyword>
<gene>
    <name evidence="9" type="ORF">C8P64_2101</name>
</gene>
<reference evidence="9 10" key="1">
    <citation type="submission" date="2018-04" db="EMBL/GenBank/DDBJ databases">
        <title>Genomic Encyclopedia of Archaeal and Bacterial Type Strains, Phase II (KMG-II): from individual species to whole genera.</title>
        <authorList>
            <person name="Goeker M."/>
        </authorList>
    </citation>
    <scope>NUCLEOTIDE SEQUENCE [LARGE SCALE GENOMIC DNA]</scope>
    <source>
        <strain evidence="9 10">DSM 23082</strain>
    </source>
</reference>
<dbReference type="InterPro" id="IPR002470">
    <property type="entry name" value="Peptidase_S9A"/>
</dbReference>
<evidence type="ECO:0000256" key="3">
    <source>
        <dbReference type="ARBA" id="ARBA00022670"/>
    </source>
</evidence>
<dbReference type="SUPFAM" id="SSF53474">
    <property type="entry name" value="alpha/beta-Hydrolases"/>
    <property type="match status" value="1"/>
</dbReference>
<dbReference type="PANTHER" id="PTHR42881:SF2">
    <property type="entry name" value="PROLYL ENDOPEPTIDASE"/>
    <property type="match status" value="1"/>
</dbReference>
<dbReference type="EC" id="3.4.21.26" evidence="2"/>